<keyword evidence="2" id="KW-1185">Reference proteome</keyword>
<gene>
    <name evidence="1" type="ORF">J2Z19_003286</name>
</gene>
<comment type="caution">
    <text evidence="1">The sequence shown here is derived from an EMBL/GenBank/DDBJ whole genome shotgun (WGS) entry which is preliminary data.</text>
</comment>
<name>A0ACC5SXG4_ENSAD</name>
<evidence type="ECO:0000313" key="2">
    <source>
        <dbReference type="Proteomes" id="UP000823773"/>
    </source>
</evidence>
<dbReference type="EMBL" id="JAGGJR010000004">
    <property type="protein sequence ID" value="MBP1873571.1"/>
    <property type="molecule type" value="Genomic_DNA"/>
</dbReference>
<proteinExistence type="predicted"/>
<organism evidence="1 2">
    <name type="scientific">Ensifer adhaerens</name>
    <name type="common">Sinorhizobium morelense</name>
    <dbReference type="NCBI Taxonomy" id="106592"/>
    <lineage>
        <taxon>Bacteria</taxon>
        <taxon>Pseudomonadati</taxon>
        <taxon>Pseudomonadota</taxon>
        <taxon>Alphaproteobacteria</taxon>
        <taxon>Hyphomicrobiales</taxon>
        <taxon>Rhizobiaceae</taxon>
        <taxon>Sinorhizobium/Ensifer group</taxon>
        <taxon>Ensifer</taxon>
    </lineage>
</organism>
<evidence type="ECO:0000313" key="1">
    <source>
        <dbReference type="EMBL" id="MBP1873571.1"/>
    </source>
</evidence>
<sequence length="64" mass="7068">MTSNLKTKDALLRTLRRAGAKKLSFEDLQKQRVSFVIGSLSAESSVTRAQVKEVLANFEGRKSA</sequence>
<accession>A0ACC5SXG4</accession>
<dbReference type="Proteomes" id="UP000823773">
    <property type="component" value="Unassembled WGS sequence"/>
</dbReference>
<reference evidence="1" key="1">
    <citation type="submission" date="2021-03" db="EMBL/GenBank/DDBJ databases">
        <title>Genomic Encyclopedia of Type Strains, Phase IV (KMG-IV): sequencing the most valuable type-strain genomes for metagenomic binning, comparative biology and taxonomic classification.</title>
        <authorList>
            <person name="Goeker M."/>
        </authorList>
    </citation>
    <scope>NUCLEOTIDE SEQUENCE</scope>
    <source>
        <strain evidence="1">DSM 18131</strain>
    </source>
</reference>
<protein>
    <submittedName>
        <fullName evidence="1">Uncharacterized protein</fullName>
    </submittedName>
</protein>